<keyword evidence="4 6" id="KW-0067">ATP-binding</keyword>
<evidence type="ECO:0000313" key="7">
    <source>
        <dbReference type="Proteomes" id="UP000785613"/>
    </source>
</evidence>
<proteinExistence type="predicted"/>
<dbReference type="PROSITE" id="PS50893">
    <property type="entry name" value="ABC_TRANSPORTER_2"/>
    <property type="match status" value="2"/>
</dbReference>
<dbReference type="PROSITE" id="PS00211">
    <property type="entry name" value="ABC_TRANSPORTER_1"/>
    <property type="match status" value="1"/>
</dbReference>
<dbReference type="EMBL" id="VUYU01000022">
    <property type="protein sequence ID" value="NHZ36869.1"/>
    <property type="molecule type" value="Genomic_DNA"/>
</dbReference>
<dbReference type="SMART" id="SM00382">
    <property type="entry name" value="AAA"/>
    <property type="match status" value="2"/>
</dbReference>
<organism evidence="6 7">
    <name type="scientific">Massilia rubra</name>
    <dbReference type="NCBI Taxonomy" id="2607910"/>
    <lineage>
        <taxon>Bacteria</taxon>
        <taxon>Pseudomonadati</taxon>
        <taxon>Pseudomonadota</taxon>
        <taxon>Betaproteobacteria</taxon>
        <taxon>Burkholderiales</taxon>
        <taxon>Oxalobacteraceae</taxon>
        <taxon>Telluria group</taxon>
        <taxon>Massilia</taxon>
    </lineage>
</organism>
<evidence type="ECO:0000256" key="4">
    <source>
        <dbReference type="ARBA" id="ARBA00022840"/>
    </source>
</evidence>
<gene>
    <name evidence="6" type="ORF">F0185_25205</name>
</gene>
<dbReference type="InterPro" id="IPR027417">
    <property type="entry name" value="P-loop_NTPase"/>
</dbReference>
<keyword evidence="1" id="KW-0472">Membrane</keyword>
<dbReference type="Pfam" id="PF00005">
    <property type="entry name" value="ABC_tran"/>
    <property type="match status" value="2"/>
</dbReference>
<dbReference type="Gene3D" id="3.40.50.300">
    <property type="entry name" value="P-loop containing nucleotide triphosphate hydrolases"/>
    <property type="match status" value="2"/>
</dbReference>
<feature type="domain" description="ABC transporter" evidence="5">
    <location>
        <begin position="342"/>
        <end position="546"/>
    </location>
</feature>
<evidence type="ECO:0000259" key="5">
    <source>
        <dbReference type="PROSITE" id="PS50893"/>
    </source>
</evidence>
<dbReference type="InterPro" id="IPR017871">
    <property type="entry name" value="ABC_transporter-like_CS"/>
</dbReference>
<dbReference type="Proteomes" id="UP000785613">
    <property type="component" value="Unassembled WGS sequence"/>
</dbReference>
<protein>
    <submittedName>
        <fullName evidence="6">ABC-F family ATP-binding cassette domain-containing protein</fullName>
    </submittedName>
</protein>
<evidence type="ECO:0000256" key="3">
    <source>
        <dbReference type="ARBA" id="ARBA00022741"/>
    </source>
</evidence>
<accession>A0ABX0LQ46</accession>
<evidence type="ECO:0000256" key="1">
    <source>
        <dbReference type="ARBA" id="ARBA00022475"/>
    </source>
</evidence>
<dbReference type="InterPro" id="IPR003439">
    <property type="entry name" value="ABC_transporter-like_ATP-bd"/>
</dbReference>
<dbReference type="CDD" id="cd03221">
    <property type="entry name" value="ABCF_EF-3"/>
    <property type="match status" value="1"/>
</dbReference>
<comment type="caution">
    <text evidence="6">The sequence shown here is derived from an EMBL/GenBank/DDBJ whole genome shotgun (WGS) entry which is preliminary data.</text>
</comment>
<dbReference type="PANTHER" id="PTHR19211">
    <property type="entry name" value="ATP-BINDING TRANSPORT PROTEIN-RELATED"/>
    <property type="match status" value="1"/>
</dbReference>
<dbReference type="InterPro" id="IPR003593">
    <property type="entry name" value="AAA+_ATPase"/>
</dbReference>
<dbReference type="RefSeq" id="WP_167229197.1">
    <property type="nucleotide sequence ID" value="NZ_VUYU01000022.1"/>
</dbReference>
<feature type="domain" description="ABC transporter" evidence="5">
    <location>
        <begin position="7"/>
        <end position="239"/>
    </location>
</feature>
<keyword evidence="2" id="KW-0677">Repeat</keyword>
<dbReference type="SUPFAM" id="SSF52540">
    <property type="entry name" value="P-loop containing nucleoside triphosphate hydrolases"/>
    <property type="match status" value="2"/>
</dbReference>
<keyword evidence="3" id="KW-0547">Nucleotide-binding</keyword>
<name>A0ABX0LQ46_9BURK</name>
<evidence type="ECO:0000256" key="2">
    <source>
        <dbReference type="ARBA" id="ARBA00022737"/>
    </source>
</evidence>
<keyword evidence="1" id="KW-1003">Cell membrane</keyword>
<keyword evidence="7" id="KW-1185">Reference proteome</keyword>
<dbReference type="PANTHER" id="PTHR19211:SF6">
    <property type="entry name" value="BLL7188 PROTEIN"/>
    <property type="match status" value="1"/>
</dbReference>
<reference evidence="6 7" key="1">
    <citation type="submission" date="2019-09" db="EMBL/GenBank/DDBJ databases">
        <title>Taxonomy of Antarctic Massilia spp.: description of Massilia rubra sp. nov., Massilia aquatica sp. nov., Massilia mucilaginosa sp. nov., Massilia frigida sp. nov. isolated from streams, lakes and regoliths.</title>
        <authorList>
            <person name="Holochova P."/>
            <person name="Sedlacek I."/>
            <person name="Kralova S."/>
            <person name="Maslanova I."/>
            <person name="Busse H.-J."/>
            <person name="Stankova E."/>
            <person name="Vrbovska V."/>
            <person name="Kovarovic V."/>
            <person name="Bartak M."/>
            <person name="Svec P."/>
            <person name="Pantucek R."/>
        </authorList>
    </citation>
    <scope>NUCLEOTIDE SEQUENCE [LARGE SCALE GENOMIC DNA]</scope>
    <source>
        <strain evidence="6 7">CCM 8692</strain>
    </source>
</reference>
<dbReference type="InterPro" id="IPR050611">
    <property type="entry name" value="ABCF"/>
</dbReference>
<evidence type="ECO:0000313" key="6">
    <source>
        <dbReference type="EMBL" id="NHZ36869.1"/>
    </source>
</evidence>
<sequence length="547" mass="59321">MHTTRCIATYNTSYTIEGTALNIAGFTHTFYQRKIGIIGDNGIGKSTLLKLIAGTLLPQAGSIAVTGSICHCPQESGAFDGDSVACVLGVAGKIAALARIGAGSVEQADLAALDDDWDVERTVRLQLERHGLAQLGLARSFGTLSAGQKTRLLLIRAVLSGADFLLLDEPTNNLDSQSREALYDFVATTETGLLMVSHDRTLLGYCDEIIELTANGIHVHGGNFDAFSEQKKLREDAIERHYEDAKKGCKKAGRAAQQALEAFDRKRAKGRKLFSEGRIDRNEANAKRGTSERTLGRMSTHQERLLAAANSRFDSARQLREVKEEINVVMDKTSVPNGKMVLMVERLAYRYPGSAQRLFSDFSMSMFGPERVALVGRNGAGKSTLLKLICAQLAPVGGTATIGVGQYSYLSQDIGMLQAGQTVLDNFQRLNADLSHNDCHHALAQFKFRNKDAQKLAGQLSGGERIRAGLACVLMSSTPPQLLLLDEPTNHLDMASLEALEDIVNQYRGALLVVSHDATFLERVNVERYVALPALAQDGLRSGSDIG</sequence>
<dbReference type="GO" id="GO:0005524">
    <property type="term" value="F:ATP binding"/>
    <property type="evidence" value="ECO:0007669"/>
    <property type="project" value="UniProtKB-KW"/>
</dbReference>